<proteinExistence type="predicted"/>
<evidence type="ECO:0000256" key="3">
    <source>
        <dbReference type="ARBA" id="ARBA00022751"/>
    </source>
</evidence>
<dbReference type="PANTHER" id="PTHR10250:SF15">
    <property type="entry name" value="MICROSOMAL GLUTATHIONE S-TRANSFERASE-RELATED"/>
    <property type="match status" value="1"/>
</dbReference>
<keyword evidence="2 7" id="KW-0812">Transmembrane</keyword>
<keyword evidence="5 7" id="KW-1133">Transmembrane helix</keyword>
<gene>
    <name evidence="9" type="primary">LOC100372268</name>
</gene>
<protein>
    <submittedName>
        <fullName evidence="9">Microsomal glutathione S-transferase 2-like</fullName>
    </submittedName>
</protein>
<reference evidence="9" key="1">
    <citation type="submission" date="2025-08" db="UniProtKB">
        <authorList>
            <consortium name="RefSeq"/>
        </authorList>
    </citation>
    <scope>IDENTIFICATION</scope>
    <source>
        <tissue evidence="9">Testes</tissue>
    </source>
</reference>
<dbReference type="InterPro" id="IPR001446">
    <property type="entry name" value="5_LipOase_AP"/>
</dbReference>
<keyword evidence="4" id="KW-0256">Endoplasmic reticulum</keyword>
<dbReference type="InterPro" id="IPR023352">
    <property type="entry name" value="MAPEG-like_dom_sf"/>
</dbReference>
<evidence type="ECO:0000256" key="6">
    <source>
        <dbReference type="ARBA" id="ARBA00023136"/>
    </source>
</evidence>
<name>A0ABM0GNS2_SACKO</name>
<dbReference type="GeneID" id="100372268"/>
<organism evidence="8 9">
    <name type="scientific">Saccoglossus kowalevskii</name>
    <name type="common">Acorn worm</name>
    <dbReference type="NCBI Taxonomy" id="10224"/>
    <lineage>
        <taxon>Eukaryota</taxon>
        <taxon>Metazoa</taxon>
        <taxon>Hemichordata</taxon>
        <taxon>Enteropneusta</taxon>
        <taxon>Harrimaniidae</taxon>
        <taxon>Saccoglossus</taxon>
    </lineage>
</organism>
<keyword evidence="8" id="KW-1185">Reference proteome</keyword>
<evidence type="ECO:0000313" key="9">
    <source>
        <dbReference type="RefSeq" id="XP_002734019.1"/>
    </source>
</evidence>
<comment type="subcellular location">
    <subcellularLocation>
        <location evidence="1">Endoplasmic reticulum membrane</location>
        <topology evidence="1">Multi-pass membrane protein</topology>
    </subcellularLocation>
</comment>
<dbReference type="PANTHER" id="PTHR10250">
    <property type="entry name" value="MICROSOMAL GLUTATHIONE S-TRANSFERASE"/>
    <property type="match status" value="1"/>
</dbReference>
<evidence type="ECO:0000256" key="1">
    <source>
        <dbReference type="ARBA" id="ARBA00004477"/>
    </source>
</evidence>
<accession>A0ABM0GNS2</accession>
<dbReference type="Pfam" id="PF01124">
    <property type="entry name" value="MAPEG"/>
    <property type="match status" value="1"/>
</dbReference>
<dbReference type="Gene3D" id="1.20.120.550">
    <property type="entry name" value="Membrane associated eicosanoid/glutathione metabolism-like domain"/>
    <property type="match status" value="1"/>
</dbReference>
<dbReference type="Proteomes" id="UP000694865">
    <property type="component" value="Unplaced"/>
</dbReference>
<dbReference type="PRINTS" id="PR00488">
    <property type="entry name" value="5LPOXGNASEAP"/>
</dbReference>
<dbReference type="InterPro" id="IPR001129">
    <property type="entry name" value="Membr-assoc_MAPEG"/>
</dbReference>
<feature type="transmembrane region" description="Helical" evidence="7">
    <location>
        <begin position="66"/>
        <end position="93"/>
    </location>
</feature>
<dbReference type="SUPFAM" id="SSF161084">
    <property type="entry name" value="MAPEG domain-like"/>
    <property type="match status" value="1"/>
</dbReference>
<dbReference type="InterPro" id="IPR050997">
    <property type="entry name" value="MAPEG"/>
</dbReference>
<sequence length="157" mass="17294">MTGITLDDIVFPAVVSLLAGFQLGTFAKAVGGLRKKYNIKPPAVTGAAEFERGLRAQQNAIEFTPLFLIILWISAIFFHPVVASVSGLVYLFGRNRYFKGYLKSADGRLAPFEIIEAGLHLLLFQSIIGITQCLLLKYAGFNLKETVCSYVPFKSPF</sequence>
<evidence type="ECO:0000256" key="2">
    <source>
        <dbReference type="ARBA" id="ARBA00022692"/>
    </source>
</evidence>
<keyword evidence="6 7" id="KW-0472">Membrane</keyword>
<evidence type="ECO:0000256" key="4">
    <source>
        <dbReference type="ARBA" id="ARBA00022824"/>
    </source>
</evidence>
<evidence type="ECO:0000256" key="5">
    <source>
        <dbReference type="ARBA" id="ARBA00022989"/>
    </source>
</evidence>
<keyword evidence="3" id="KW-0434">Leukotriene biosynthesis</keyword>
<evidence type="ECO:0000313" key="8">
    <source>
        <dbReference type="Proteomes" id="UP000694865"/>
    </source>
</evidence>
<evidence type="ECO:0000256" key="7">
    <source>
        <dbReference type="SAM" id="Phobius"/>
    </source>
</evidence>
<dbReference type="RefSeq" id="XP_002734019.1">
    <property type="nucleotide sequence ID" value="XM_002733973.2"/>
</dbReference>